<dbReference type="EMBL" id="JACTNZ010000013">
    <property type="protein sequence ID" value="KAG5515881.1"/>
    <property type="molecule type" value="Genomic_DNA"/>
</dbReference>
<feature type="domain" description="Reverse transcriptase zinc-binding" evidence="1">
    <location>
        <begin position="4"/>
        <end position="73"/>
    </location>
</feature>
<evidence type="ECO:0000259" key="1">
    <source>
        <dbReference type="Pfam" id="PF13966"/>
    </source>
</evidence>
<dbReference type="PANTHER" id="PTHR33116">
    <property type="entry name" value="REVERSE TRANSCRIPTASE ZINC-BINDING DOMAIN-CONTAINING PROTEIN-RELATED-RELATED"/>
    <property type="match status" value="1"/>
</dbReference>
<comment type="caution">
    <text evidence="2">The sequence shown here is derived from an EMBL/GenBank/DDBJ whole genome shotgun (WGS) entry which is preliminary data.</text>
</comment>
<dbReference type="Pfam" id="PF13966">
    <property type="entry name" value="zf-RVT"/>
    <property type="match status" value="1"/>
</dbReference>
<proteinExistence type="predicted"/>
<name>A0AAV6HTF4_9ERIC</name>
<evidence type="ECO:0000313" key="2">
    <source>
        <dbReference type="EMBL" id="KAG5515881.1"/>
    </source>
</evidence>
<dbReference type="PANTHER" id="PTHR33116:SF84">
    <property type="entry name" value="RNA-DIRECTED DNA POLYMERASE"/>
    <property type="match status" value="1"/>
</dbReference>
<organism evidence="2 3">
    <name type="scientific">Rhododendron griersonianum</name>
    <dbReference type="NCBI Taxonomy" id="479676"/>
    <lineage>
        <taxon>Eukaryota</taxon>
        <taxon>Viridiplantae</taxon>
        <taxon>Streptophyta</taxon>
        <taxon>Embryophyta</taxon>
        <taxon>Tracheophyta</taxon>
        <taxon>Spermatophyta</taxon>
        <taxon>Magnoliopsida</taxon>
        <taxon>eudicotyledons</taxon>
        <taxon>Gunneridae</taxon>
        <taxon>Pentapetalae</taxon>
        <taxon>asterids</taxon>
        <taxon>Ericales</taxon>
        <taxon>Ericaceae</taxon>
        <taxon>Ericoideae</taxon>
        <taxon>Rhodoreae</taxon>
        <taxon>Rhododendron</taxon>
    </lineage>
</organism>
<sequence length="181" mass="20987">MYPAQPWHKIVWSGNTIPRWSFILWLAVLQRLSTKDRLRSWGLQLDGTCPLCKSANETHQHLFFECSFSTIVWQHLATKNMILDMPSSLVEVLDWYCGQVNSKSLKSISLHCSLAATVYGLWRERNCRIFQGKVMGHDQVLNSIEADVRDFLSSRRKMKLSSENQSLCRNWGLSNRIFLPV</sequence>
<dbReference type="InterPro" id="IPR026960">
    <property type="entry name" value="RVT-Znf"/>
</dbReference>
<dbReference type="AlphaFoldDB" id="A0AAV6HTF4"/>
<protein>
    <recommendedName>
        <fullName evidence="1">Reverse transcriptase zinc-binding domain-containing protein</fullName>
    </recommendedName>
</protein>
<accession>A0AAV6HTF4</accession>
<keyword evidence="3" id="KW-1185">Reference proteome</keyword>
<gene>
    <name evidence="2" type="ORF">RHGRI_036804</name>
</gene>
<evidence type="ECO:0000313" key="3">
    <source>
        <dbReference type="Proteomes" id="UP000823749"/>
    </source>
</evidence>
<dbReference type="Proteomes" id="UP000823749">
    <property type="component" value="Chromosome 13"/>
</dbReference>
<reference evidence="2 3" key="1">
    <citation type="submission" date="2020-08" db="EMBL/GenBank/DDBJ databases">
        <title>Plant Genome Project.</title>
        <authorList>
            <person name="Zhang R.-G."/>
        </authorList>
    </citation>
    <scope>NUCLEOTIDE SEQUENCE [LARGE SCALE GENOMIC DNA]</scope>
    <source>
        <strain evidence="2">WSP0</strain>
        <tissue evidence="2">Leaf</tissue>
    </source>
</reference>